<sequence>MDNFETILRRVVQALAPDASHTASELSDLIAEAGRRVADIQGYLDDEHKFIGDPTIDLNKSVVAQSALYEGEVELEKMRNAIPRLEVLRDARQESEDRAAKLAARASAAESYESCLKKLHALAPQFEKAAATITAYSIANRNMIDAHRALDDEPPLVEISVDHAGISGDLAAQLERVAKAMTEAVNKREQLDAAAKAYRDETPARLRRERLARDAERAAFDADHRCILDGFGKIAVPAAMAAARRTILDGGTFEQAARAGAEAARAFVEAAKAKQAA</sequence>
<dbReference type="Proteomes" id="UP000262379">
    <property type="component" value="Unassembled WGS sequence"/>
</dbReference>
<dbReference type="EMBL" id="QURN01000006">
    <property type="protein sequence ID" value="RFC67848.1"/>
    <property type="molecule type" value="Genomic_DNA"/>
</dbReference>
<organism evidence="2 3">
    <name type="scientific">Mesorhizobium denitrificans</name>
    <dbReference type="NCBI Taxonomy" id="2294114"/>
    <lineage>
        <taxon>Bacteria</taxon>
        <taxon>Pseudomonadati</taxon>
        <taxon>Pseudomonadota</taxon>
        <taxon>Alphaproteobacteria</taxon>
        <taxon>Hyphomicrobiales</taxon>
        <taxon>Phyllobacteriaceae</taxon>
        <taxon>Mesorhizobium</taxon>
    </lineage>
</organism>
<dbReference type="RefSeq" id="WP_116623682.1">
    <property type="nucleotide sequence ID" value="NZ_QURN01000006.1"/>
</dbReference>
<protein>
    <submittedName>
        <fullName evidence="2">Uncharacterized protein</fullName>
    </submittedName>
</protein>
<dbReference type="AlphaFoldDB" id="A0A371XF46"/>
<name>A0A371XF46_9HYPH</name>
<reference evidence="3" key="1">
    <citation type="submission" date="2018-08" db="EMBL/GenBank/DDBJ databases">
        <authorList>
            <person name="Im W.T."/>
        </authorList>
    </citation>
    <scope>NUCLEOTIDE SEQUENCE [LARGE SCALE GENOMIC DNA]</scope>
    <source>
        <strain evidence="3">LA-28</strain>
    </source>
</reference>
<feature type="coiled-coil region" evidence="1">
    <location>
        <begin position="174"/>
        <end position="201"/>
    </location>
</feature>
<gene>
    <name evidence="2" type="ORF">DY251_09705</name>
</gene>
<evidence type="ECO:0000256" key="1">
    <source>
        <dbReference type="SAM" id="Coils"/>
    </source>
</evidence>
<accession>A0A371XF46</accession>
<evidence type="ECO:0000313" key="2">
    <source>
        <dbReference type="EMBL" id="RFC67848.1"/>
    </source>
</evidence>
<keyword evidence="1" id="KW-0175">Coiled coil</keyword>
<comment type="caution">
    <text evidence="2">The sequence shown here is derived from an EMBL/GenBank/DDBJ whole genome shotgun (WGS) entry which is preliminary data.</text>
</comment>
<proteinExistence type="predicted"/>
<keyword evidence="3" id="KW-1185">Reference proteome</keyword>
<evidence type="ECO:0000313" key="3">
    <source>
        <dbReference type="Proteomes" id="UP000262379"/>
    </source>
</evidence>